<dbReference type="RefSeq" id="WP_170153569.1">
    <property type="nucleotide sequence ID" value="NZ_RCDA01000001.1"/>
</dbReference>
<name>A0A498C627_9GAMM</name>
<dbReference type="InterPro" id="IPR002871">
    <property type="entry name" value="NIF_FeS_clus_asmbl_NifU_N"/>
</dbReference>
<dbReference type="GO" id="GO:0005506">
    <property type="term" value="F:iron ion binding"/>
    <property type="evidence" value="ECO:0007669"/>
    <property type="project" value="InterPro"/>
</dbReference>
<comment type="caution">
    <text evidence="2">The sequence shown here is derived from an EMBL/GenBank/DDBJ whole genome shotgun (WGS) entry which is preliminary data.</text>
</comment>
<dbReference type="Pfam" id="PF01592">
    <property type="entry name" value="NifU_N"/>
    <property type="match status" value="1"/>
</dbReference>
<protein>
    <submittedName>
        <fullName evidence="2">Nitrogen fixation NifU-like protein</fullName>
    </submittedName>
</protein>
<dbReference type="Proteomes" id="UP000275461">
    <property type="component" value="Unassembled WGS sequence"/>
</dbReference>
<organism evidence="2 3">
    <name type="scientific">Alkalispirillum mobile</name>
    <dbReference type="NCBI Taxonomy" id="85925"/>
    <lineage>
        <taxon>Bacteria</taxon>
        <taxon>Pseudomonadati</taxon>
        <taxon>Pseudomonadota</taxon>
        <taxon>Gammaproteobacteria</taxon>
        <taxon>Chromatiales</taxon>
        <taxon>Ectothiorhodospiraceae</taxon>
        <taxon>Alkalispirillum</taxon>
    </lineage>
</organism>
<evidence type="ECO:0000313" key="2">
    <source>
        <dbReference type="EMBL" id="RLK50499.1"/>
    </source>
</evidence>
<keyword evidence="3" id="KW-1185">Reference proteome</keyword>
<dbReference type="GO" id="GO:0016226">
    <property type="term" value="P:iron-sulfur cluster assembly"/>
    <property type="evidence" value="ECO:0007669"/>
    <property type="project" value="InterPro"/>
</dbReference>
<dbReference type="SUPFAM" id="SSF82649">
    <property type="entry name" value="SufE/NifU"/>
    <property type="match status" value="1"/>
</dbReference>
<accession>A0A498C627</accession>
<evidence type="ECO:0000259" key="1">
    <source>
        <dbReference type="Pfam" id="PF01592"/>
    </source>
</evidence>
<dbReference type="GO" id="GO:0051536">
    <property type="term" value="F:iron-sulfur cluster binding"/>
    <property type="evidence" value="ECO:0007669"/>
    <property type="project" value="InterPro"/>
</dbReference>
<feature type="domain" description="NIF system FeS cluster assembly NifU N-terminal" evidence="1">
    <location>
        <begin position="5"/>
        <end position="77"/>
    </location>
</feature>
<dbReference type="Gene3D" id="3.90.1010.10">
    <property type="match status" value="1"/>
</dbReference>
<evidence type="ECO:0000313" key="3">
    <source>
        <dbReference type="Proteomes" id="UP000275461"/>
    </source>
</evidence>
<dbReference type="AlphaFoldDB" id="A0A498C627"/>
<gene>
    <name evidence="2" type="ORF">DFR31_0400</name>
</gene>
<dbReference type="CDD" id="cd06664">
    <property type="entry name" value="IscU_like"/>
    <property type="match status" value="1"/>
</dbReference>
<reference evidence="2 3" key="1">
    <citation type="submission" date="2018-10" db="EMBL/GenBank/DDBJ databases">
        <title>Genomic Encyclopedia of Type Strains, Phase IV (KMG-IV): sequencing the most valuable type-strain genomes for metagenomic binning, comparative biology and taxonomic classification.</title>
        <authorList>
            <person name="Goeker M."/>
        </authorList>
    </citation>
    <scope>NUCLEOTIDE SEQUENCE [LARGE SCALE GENOMIC DNA]</scope>
    <source>
        <strain evidence="2 3">DSM 12769</strain>
    </source>
</reference>
<proteinExistence type="predicted"/>
<dbReference type="EMBL" id="RCDA01000001">
    <property type="protein sequence ID" value="RLK50499.1"/>
    <property type="molecule type" value="Genomic_DNA"/>
</dbReference>
<sequence>MEQIYRNIILDHYRHPRHFGRVTGYPLQGQAHNRLCGDELLLGISIEDGRVATMGFHGRGCAVCMAAASLACDHLPGTPSEGLTQWVRQLAAALAAADQPLPWPLDPLTPLRDYPSRHRCILLVAEALEDALTHGPLRQGQGAALEAP</sequence>